<feature type="domain" description="CDC20/Fizzy WD40" evidence="4">
    <location>
        <begin position="2"/>
        <end position="306"/>
    </location>
</feature>
<accession>A0A1E3QQX8</accession>
<evidence type="ECO:0000256" key="1">
    <source>
        <dbReference type="ARBA" id="ARBA00006445"/>
    </source>
</evidence>
<keyword evidence="3" id="KW-0677">Repeat</keyword>
<comment type="similarity">
    <text evidence="1">Belongs to the WD repeat CDC20/Fizzy family.</text>
</comment>
<dbReference type="InterPro" id="IPR056150">
    <property type="entry name" value="WD40_CDC20-Fz"/>
</dbReference>
<dbReference type="GO" id="GO:0031145">
    <property type="term" value="P:anaphase-promoting complex-dependent catabolic process"/>
    <property type="evidence" value="ECO:0007669"/>
    <property type="project" value="TreeGrafter"/>
</dbReference>
<dbReference type="InterPro" id="IPR033010">
    <property type="entry name" value="Cdc20/Fizzy"/>
</dbReference>
<name>A0A1E3QQX8_9ASCO</name>
<organism evidence="5 6">
    <name type="scientific">Babjeviella inositovora NRRL Y-12698</name>
    <dbReference type="NCBI Taxonomy" id="984486"/>
    <lineage>
        <taxon>Eukaryota</taxon>
        <taxon>Fungi</taxon>
        <taxon>Dikarya</taxon>
        <taxon>Ascomycota</taxon>
        <taxon>Saccharomycotina</taxon>
        <taxon>Pichiomycetes</taxon>
        <taxon>Serinales incertae sedis</taxon>
        <taxon>Babjeviella</taxon>
    </lineage>
</organism>
<dbReference type="PANTHER" id="PTHR19918">
    <property type="entry name" value="CELL DIVISION CYCLE 20 CDC20 FIZZY -RELATED"/>
    <property type="match status" value="1"/>
</dbReference>
<evidence type="ECO:0000259" key="4">
    <source>
        <dbReference type="Pfam" id="PF24807"/>
    </source>
</evidence>
<keyword evidence="2" id="KW-0853">WD repeat</keyword>
<dbReference type="STRING" id="984486.A0A1E3QQX8"/>
<dbReference type="OrthoDB" id="10263272at2759"/>
<dbReference type="GO" id="GO:0005680">
    <property type="term" value="C:anaphase-promoting complex"/>
    <property type="evidence" value="ECO:0007669"/>
    <property type="project" value="EnsemblFungi"/>
</dbReference>
<dbReference type="GO" id="GO:1905786">
    <property type="term" value="P:positive regulation of anaphase-promoting complex-dependent catabolic process"/>
    <property type="evidence" value="ECO:0007669"/>
    <property type="project" value="EnsemblFungi"/>
</dbReference>
<dbReference type="EMBL" id="KV454431">
    <property type="protein sequence ID" value="ODQ79904.1"/>
    <property type="molecule type" value="Genomic_DNA"/>
</dbReference>
<dbReference type="GO" id="GO:0044778">
    <property type="term" value="P:meiotic DNA integrity checkpoint signaling"/>
    <property type="evidence" value="ECO:0007669"/>
    <property type="project" value="EnsemblFungi"/>
</dbReference>
<keyword evidence="6" id="KW-1185">Reference proteome</keyword>
<dbReference type="SUPFAM" id="SSF50978">
    <property type="entry name" value="WD40 repeat-like"/>
    <property type="match status" value="1"/>
</dbReference>
<dbReference type="GO" id="GO:1990757">
    <property type="term" value="F:ubiquitin ligase activator activity"/>
    <property type="evidence" value="ECO:0007669"/>
    <property type="project" value="EnsemblFungi"/>
</dbReference>
<dbReference type="GeneID" id="30147499"/>
<dbReference type="RefSeq" id="XP_018985232.1">
    <property type="nucleotide sequence ID" value="XM_019129646.2"/>
</dbReference>
<protein>
    <recommendedName>
        <fullName evidence="4">CDC20/Fizzy WD40 domain-containing protein</fullName>
    </recommendedName>
</protein>
<dbReference type="InterPro" id="IPR001680">
    <property type="entry name" value="WD40_rpt"/>
</dbReference>
<dbReference type="SMART" id="SM00320">
    <property type="entry name" value="WD40"/>
    <property type="match status" value="5"/>
</dbReference>
<gene>
    <name evidence="5" type="ORF">BABINDRAFT_16297</name>
</gene>
<dbReference type="GO" id="GO:1903024">
    <property type="term" value="P:positive regulation of ascospore-type prospore membrane formation"/>
    <property type="evidence" value="ECO:0007669"/>
    <property type="project" value="EnsemblFungi"/>
</dbReference>
<sequence>VLDAPGLRNDFYTNLVSWSKLTGKVAVGLSKQVYLWLETRGANPLEGLGEETITSTSFSPTVYLVVGTKVGRIVLYDQRSEALLDENLTFDGKGIVCICWMPDSKGFFAGNESGEVMFFRIDESTPSEPAICLKKTFKCHQQQICAGIAINSDGSQITVGGNDNCCSIWDIRDLAQPKLRYTLPHKAAVKAIAYCPWSKSLLATGGGSKDRTIRFWHTNSGTLLDTHHIKGQVTSLIWSSSKRQLVAAFGFGDLESPVLVSVFQYPKMTPVLQVLATVNLRALCAVASPDCSSICVAANDETVRFYELWSPKRDSISDFQQGGVLGSDIIELSEGIDKDGGLIR</sequence>
<reference evidence="6" key="1">
    <citation type="submission" date="2016-05" db="EMBL/GenBank/DDBJ databases">
        <title>Comparative genomics of biotechnologically important yeasts.</title>
        <authorList>
            <consortium name="DOE Joint Genome Institute"/>
            <person name="Riley R."/>
            <person name="Haridas S."/>
            <person name="Wolfe K.H."/>
            <person name="Lopes M.R."/>
            <person name="Hittinger C.T."/>
            <person name="Goker M."/>
            <person name="Salamov A."/>
            <person name="Wisecaver J."/>
            <person name="Long T.M."/>
            <person name="Aerts A.L."/>
            <person name="Barry K."/>
            <person name="Choi C."/>
            <person name="Clum A."/>
            <person name="Coughlan A.Y."/>
            <person name="Deshpande S."/>
            <person name="Douglass A.P."/>
            <person name="Hanson S.J."/>
            <person name="Klenk H.-P."/>
            <person name="Labutti K."/>
            <person name="Lapidus A."/>
            <person name="Lindquist E."/>
            <person name="Lipzen A."/>
            <person name="Meier-Kolthoff J.P."/>
            <person name="Ohm R.A."/>
            <person name="Otillar R.P."/>
            <person name="Pangilinan J."/>
            <person name="Peng Y."/>
            <person name="Rokas A."/>
            <person name="Rosa C.A."/>
            <person name="Scheuner C."/>
            <person name="Sibirny A.A."/>
            <person name="Slot J.C."/>
            <person name="Stielow J.B."/>
            <person name="Sun H."/>
            <person name="Kurtzman C.P."/>
            <person name="Blackwell M."/>
            <person name="Grigoriev I.V."/>
            <person name="Jeffries T.W."/>
        </authorList>
    </citation>
    <scope>NUCLEOTIDE SEQUENCE [LARGE SCALE GENOMIC DNA]</scope>
    <source>
        <strain evidence="6">NRRL Y-12698</strain>
    </source>
</reference>
<dbReference type="PANTHER" id="PTHR19918:SF5">
    <property type="entry name" value="MEIOSIS-SPECIFIC APC_C ACTIVATOR PROTEIN AMA1"/>
    <property type="match status" value="1"/>
</dbReference>
<evidence type="ECO:0000256" key="2">
    <source>
        <dbReference type="ARBA" id="ARBA00022574"/>
    </source>
</evidence>
<evidence type="ECO:0000256" key="3">
    <source>
        <dbReference type="ARBA" id="ARBA00022737"/>
    </source>
</evidence>
<proteinExistence type="inferred from homology"/>
<dbReference type="InterPro" id="IPR036322">
    <property type="entry name" value="WD40_repeat_dom_sf"/>
</dbReference>
<dbReference type="Pfam" id="PF24807">
    <property type="entry name" value="WD40_CDC20-Fz"/>
    <property type="match status" value="1"/>
</dbReference>
<evidence type="ECO:0000313" key="6">
    <source>
        <dbReference type="Proteomes" id="UP000094336"/>
    </source>
</evidence>
<evidence type="ECO:0000313" key="5">
    <source>
        <dbReference type="EMBL" id="ODQ79904.1"/>
    </source>
</evidence>
<dbReference type="Proteomes" id="UP000094336">
    <property type="component" value="Unassembled WGS sequence"/>
</dbReference>
<dbReference type="GO" id="GO:0007130">
    <property type="term" value="P:synaptonemal complex assembly"/>
    <property type="evidence" value="ECO:0007669"/>
    <property type="project" value="EnsemblFungi"/>
</dbReference>
<feature type="non-terminal residue" evidence="5">
    <location>
        <position position="1"/>
    </location>
</feature>
<feature type="non-terminal residue" evidence="5">
    <location>
        <position position="344"/>
    </location>
</feature>
<dbReference type="Gene3D" id="2.130.10.10">
    <property type="entry name" value="YVTN repeat-like/Quinoprotein amine dehydrogenase"/>
    <property type="match status" value="1"/>
</dbReference>
<dbReference type="AlphaFoldDB" id="A0A1E3QQX8"/>
<dbReference type="InterPro" id="IPR015943">
    <property type="entry name" value="WD40/YVTN_repeat-like_dom_sf"/>
</dbReference>
<dbReference type="GO" id="GO:0030476">
    <property type="term" value="P:ascospore wall assembly"/>
    <property type="evidence" value="ECO:0007669"/>
    <property type="project" value="EnsemblFungi"/>
</dbReference>
<dbReference type="GO" id="GO:0010997">
    <property type="term" value="F:anaphase-promoting complex binding"/>
    <property type="evidence" value="ECO:0007669"/>
    <property type="project" value="InterPro"/>
</dbReference>